<dbReference type="InterPro" id="IPR036291">
    <property type="entry name" value="NAD(P)-bd_dom_sf"/>
</dbReference>
<comment type="similarity">
    <text evidence="1">Belongs to the short-chain dehydrogenases/reductases (SDR) family.</text>
</comment>
<evidence type="ECO:0000313" key="3">
    <source>
        <dbReference type="Proteomes" id="UP001611450"/>
    </source>
</evidence>
<dbReference type="PANTHER" id="PTHR43313">
    <property type="entry name" value="SHORT-CHAIN DEHYDROGENASE/REDUCTASE FAMILY 9C"/>
    <property type="match status" value="1"/>
</dbReference>
<keyword evidence="3" id="KW-1185">Reference proteome</keyword>
<sequence length="328" mass="34542">MARLERTSVVLPEFTFLTVPTCISIHVVKHMSLFTYGGEMVNEGSKAVLITGAGGGIGSAAVEAFAARGYRVYAGVRTLESARFGQANVVPVELDVTDSACVRHALDAVAADRGPAGLQVLVNNAGVIVQGPLELVSEAELHRQFDINVYGPHRVTAAALPLLRAGGGRVINISAASARTAMPYLGPISASKAALESLSHAARVELAPWGIPVSVVEPGAIATPIFAKAETHARETLALADPDRVELYRSGLAAVEKALVEQKTRPVGTVVDAILRAARARRPKDCYVASSDARMLRMLAYLPFRLRDRVIAGALGLGKLEVTPGAAR</sequence>
<dbReference type="EMBL" id="JBIRXV010000003">
    <property type="protein sequence ID" value="MFI2322516.1"/>
    <property type="molecule type" value="Genomic_DNA"/>
</dbReference>
<gene>
    <name evidence="2" type="ORF">ACH47G_18695</name>
</gene>
<reference evidence="2 3" key="1">
    <citation type="submission" date="2024-10" db="EMBL/GenBank/DDBJ databases">
        <title>The Natural Products Discovery Center: Release of the First 8490 Sequenced Strains for Exploring Actinobacteria Biosynthetic Diversity.</title>
        <authorList>
            <person name="Kalkreuter E."/>
            <person name="Kautsar S.A."/>
            <person name="Yang D."/>
            <person name="Bader C.D."/>
            <person name="Teijaro C.N."/>
            <person name="Fluegel L."/>
            <person name="Davis C.M."/>
            <person name="Simpson J.R."/>
            <person name="Lauterbach L."/>
            <person name="Steele A.D."/>
            <person name="Gui C."/>
            <person name="Meng S."/>
            <person name="Li G."/>
            <person name="Viehrig K."/>
            <person name="Ye F."/>
            <person name="Su P."/>
            <person name="Kiefer A.F."/>
            <person name="Nichols A."/>
            <person name="Cepeda A.J."/>
            <person name="Yan W."/>
            <person name="Fan B."/>
            <person name="Jiang Y."/>
            <person name="Adhikari A."/>
            <person name="Zheng C.-J."/>
            <person name="Schuster L."/>
            <person name="Cowan T.M."/>
            <person name="Smanski M.J."/>
            <person name="Chevrette M.G."/>
            <person name="De Carvalho L.P.S."/>
            <person name="Shen B."/>
        </authorList>
    </citation>
    <scope>NUCLEOTIDE SEQUENCE [LARGE SCALE GENOMIC DNA]</scope>
    <source>
        <strain evidence="2 3">NPDC019626</strain>
    </source>
</reference>
<evidence type="ECO:0000313" key="2">
    <source>
        <dbReference type="EMBL" id="MFI2322516.1"/>
    </source>
</evidence>
<dbReference type="Gene3D" id="3.40.50.720">
    <property type="entry name" value="NAD(P)-binding Rossmann-like Domain"/>
    <property type="match status" value="1"/>
</dbReference>
<organism evidence="2 3">
    <name type="scientific">Nocardia beijingensis</name>
    <dbReference type="NCBI Taxonomy" id="95162"/>
    <lineage>
        <taxon>Bacteria</taxon>
        <taxon>Bacillati</taxon>
        <taxon>Actinomycetota</taxon>
        <taxon>Actinomycetes</taxon>
        <taxon>Mycobacteriales</taxon>
        <taxon>Nocardiaceae</taxon>
        <taxon>Nocardia</taxon>
    </lineage>
</organism>
<accession>A0ABW7WKA8</accession>
<dbReference type="Pfam" id="PF00106">
    <property type="entry name" value="adh_short"/>
    <property type="match status" value="1"/>
</dbReference>
<dbReference type="SUPFAM" id="SSF51735">
    <property type="entry name" value="NAD(P)-binding Rossmann-fold domains"/>
    <property type="match status" value="1"/>
</dbReference>
<dbReference type="PANTHER" id="PTHR43313:SF1">
    <property type="entry name" value="3BETA-HYDROXYSTEROID DEHYDROGENASE DHS-16"/>
    <property type="match status" value="1"/>
</dbReference>
<protein>
    <submittedName>
        <fullName evidence="2">SDR family NAD(P)-dependent oxidoreductase</fullName>
    </submittedName>
</protein>
<comment type="caution">
    <text evidence="2">The sequence shown here is derived from an EMBL/GenBank/DDBJ whole genome shotgun (WGS) entry which is preliminary data.</text>
</comment>
<evidence type="ECO:0000256" key="1">
    <source>
        <dbReference type="RuleBase" id="RU000363"/>
    </source>
</evidence>
<dbReference type="InterPro" id="IPR002347">
    <property type="entry name" value="SDR_fam"/>
</dbReference>
<name>A0ABW7WKA8_9NOCA</name>
<dbReference type="RefSeq" id="WP_396947084.1">
    <property type="nucleotide sequence ID" value="NZ_JBIRXV010000003.1"/>
</dbReference>
<proteinExistence type="inferred from homology"/>
<dbReference type="PRINTS" id="PR00081">
    <property type="entry name" value="GDHRDH"/>
</dbReference>
<dbReference type="PRINTS" id="PR00080">
    <property type="entry name" value="SDRFAMILY"/>
</dbReference>
<dbReference type="Proteomes" id="UP001611450">
    <property type="component" value="Unassembled WGS sequence"/>
</dbReference>